<dbReference type="RefSeq" id="WP_123215614.1">
    <property type="nucleotide sequence ID" value="NZ_RJTM01000059.1"/>
</dbReference>
<feature type="chain" id="PRO_5017926201" description="Secreted protein" evidence="1">
    <location>
        <begin position="23"/>
        <end position="84"/>
    </location>
</feature>
<evidence type="ECO:0000313" key="3">
    <source>
        <dbReference type="Proteomes" id="UP000267469"/>
    </source>
</evidence>
<protein>
    <recommendedName>
        <fullName evidence="4">Secreted protein</fullName>
    </recommendedName>
</protein>
<evidence type="ECO:0000313" key="2">
    <source>
        <dbReference type="EMBL" id="RNL88516.1"/>
    </source>
</evidence>
<keyword evidence="1" id="KW-0732">Signal</keyword>
<sequence>MKKMNFVLPAMAFIFTIAVSFASARLIDTQDEGTFIQQPGICQSVPAECGEGEELCEFQEQQVYQLRNETETECSVELHRPSQQ</sequence>
<accession>A0A3N0EKT6</accession>
<name>A0A3N0EKT6_SINP1</name>
<comment type="caution">
    <text evidence="2">The sequence shown here is derived from an EMBL/GenBank/DDBJ whole genome shotgun (WGS) entry which is preliminary data.</text>
</comment>
<dbReference type="OrthoDB" id="1450052at2"/>
<dbReference type="EMBL" id="RJTM01000059">
    <property type="protein sequence ID" value="RNL88516.1"/>
    <property type="molecule type" value="Genomic_DNA"/>
</dbReference>
<dbReference type="AlphaFoldDB" id="A0A3N0EKT6"/>
<organism evidence="2 3">
    <name type="scientific">Sinomicrobium pectinilyticum</name>
    <dbReference type="NCBI Taxonomy" id="1084421"/>
    <lineage>
        <taxon>Bacteria</taxon>
        <taxon>Pseudomonadati</taxon>
        <taxon>Bacteroidota</taxon>
        <taxon>Flavobacteriia</taxon>
        <taxon>Flavobacteriales</taxon>
        <taxon>Flavobacteriaceae</taxon>
        <taxon>Sinomicrobium</taxon>
    </lineage>
</organism>
<dbReference type="Pfam" id="PF20130">
    <property type="entry name" value="DUF6520"/>
    <property type="match status" value="1"/>
</dbReference>
<evidence type="ECO:0008006" key="4">
    <source>
        <dbReference type="Google" id="ProtNLM"/>
    </source>
</evidence>
<proteinExistence type="predicted"/>
<keyword evidence="3" id="KW-1185">Reference proteome</keyword>
<feature type="signal peptide" evidence="1">
    <location>
        <begin position="1"/>
        <end position="22"/>
    </location>
</feature>
<reference evidence="2 3" key="1">
    <citation type="submission" date="2018-10" db="EMBL/GenBank/DDBJ databases">
        <title>Sinomicrobium pectinilyticum sp. nov., a pectinase-producing bacterium isolated from alkaline and saline soil, and emended description of the genus Sinomicrobium.</title>
        <authorList>
            <person name="Cheng B."/>
            <person name="Li C."/>
            <person name="Lai Q."/>
            <person name="Du M."/>
            <person name="Shao Z."/>
            <person name="Xu P."/>
            <person name="Yang C."/>
        </authorList>
    </citation>
    <scope>NUCLEOTIDE SEQUENCE [LARGE SCALE GENOMIC DNA]</scope>
    <source>
        <strain evidence="2 3">5DNS001</strain>
    </source>
</reference>
<gene>
    <name evidence="2" type="ORF">ED312_08700</name>
</gene>
<dbReference type="InterPro" id="IPR045391">
    <property type="entry name" value="DUF6520"/>
</dbReference>
<dbReference type="Proteomes" id="UP000267469">
    <property type="component" value="Unassembled WGS sequence"/>
</dbReference>
<evidence type="ECO:0000256" key="1">
    <source>
        <dbReference type="SAM" id="SignalP"/>
    </source>
</evidence>